<evidence type="ECO:0000313" key="3">
    <source>
        <dbReference type="EMBL" id="CAA0105467.1"/>
    </source>
</evidence>
<dbReference type="NCBIfam" id="NF038123">
    <property type="entry name" value="NF038123_dom"/>
    <property type="match status" value="1"/>
</dbReference>
<dbReference type="Pfam" id="PF06468">
    <property type="entry name" value="Spond_N"/>
    <property type="match status" value="1"/>
</dbReference>
<dbReference type="Proteomes" id="UP000441399">
    <property type="component" value="Unassembled WGS sequence"/>
</dbReference>
<dbReference type="Gene3D" id="2.60.40.2130">
    <property type="entry name" value="F-spondin domain"/>
    <property type="match status" value="1"/>
</dbReference>
<dbReference type="GO" id="GO:0007155">
    <property type="term" value="P:cell adhesion"/>
    <property type="evidence" value="ECO:0007669"/>
    <property type="project" value="TreeGrafter"/>
</dbReference>
<dbReference type="OrthoDB" id="8478811at2"/>
<dbReference type="PANTHER" id="PTHR11311">
    <property type="entry name" value="SPONDIN"/>
    <property type="match status" value="1"/>
</dbReference>
<sequence>MNTRLGKRTLMCAGILTATLTPLLSACSGDGNPAVTPEAETGTTALDTTSESARYRLRFIGEWDTSQFGSRPSGAHFTGLIGSTVNTQASLWRSGELASAGFENVAELGANSNFRNEIRAAMDANQAGVLIEESDISAEGVATLEFAINRTYPRVTLASMVAPSPDWFVGVNQLSLLDTNGEWQSQLTLALPVYDAGTEGGAVFSLSNPATVPAMPIALLSETVAGQTEFENGLVGGRAMASFEFERIE</sequence>
<dbReference type="GO" id="GO:0031012">
    <property type="term" value="C:extracellular matrix"/>
    <property type="evidence" value="ECO:0007669"/>
    <property type="project" value="TreeGrafter"/>
</dbReference>
<accession>A0A5S9PNJ1</accession>
<dbReference type="InterPro" id="IPR051418">
    <property type="entry name" value="Spondin/Thrombospondin_T1"/>
</dbReference>
<keyword evidence="4" id="KW-1185">Reference proteome</keyword>
<dbReference type="InterPro" id="IPR009465">
    <property type="entry name" value="Spondin_N"/>
</dbReference>
<name>A0A5S9PNJ1_9GAMM</name>
<evidence type="ECO:0000259" key="2">
    <source>
        <dbReference type="PROSITE" id="PS51020"/>
    </source>
</evidence>
<evidence type="ECO:0000256" key="1">
    <source>
        <dbReference type="SAM" id="SignalP"/>
    </source>
</evidence>
<dbReference type="InterPro" id="IPR038678">
    <property type="entry name" value="Spondin_N_sf"/>
</dbReference>
<dbReference type="EMBL" id="CACSIO010000012">
    <property type="protein sequence ID" value="CAA0105467.1"/>
    <property type="molecule type" value="Genomic_DNA"/>
</dbReference>
<dbReference type="AlphaFoldDB" id="A0A5S9PNJ1"/>
<dbReference type="PANTHER" id="PTHR11311:SF15">
    <property type="entry name" value="SPONDIN-2"/>
    <property type="match status" value="1"/>
</dbReference>
<feature type="domain" description="Spondin" evidence="2">
    <location>
        <begin position="43"/>
        <end position="228"/>
    </location>
</feature>
<organism evidence="3 4">
    <name type="scientific">BD1-7 clade bacterium</name>
    <dbReference type="NCBI Taxonomy" id="2029982"/>
    <lineage>
        <taxon>Bacteria</taxon>
        <taxon>Pseudomonadati</taxon>
        <taxon>Pseudomonadota</taxon>
        <taxon>Gammaproteobacteria</taxon>
        <taxon>Cellvibrionales</taxon>
        <taxon>Spongiibacteraceae</taxon>
        <taxon>BD1-7 clade</taxon>
    </lineage>
</organism>
<feature type="signal peptide" evidence="1">
    <location>
        <begin position="1"/>
        <end position="26"/>
    </location>
</feature>
<keyword evidence="1" id="KW-0732">Signal</keyword>
<feature type="chain" id="PRO_5024907719" description="Spondin domain-containing protein" evidence="1">
    <location>
        <begin position="27"/>
        <end position="249"/>
    </location>
</feature>
<dbReference type="PROSITE" id="PS51020">
    <property type="entry name" value="SPONDIN"/>
    <property type="match status" value="1"/>
</dbReference>
<gene>
    <name evidence="3" type="ORF">OPDIPICF_00962</name>
</gene>
<proteinExistence type="predicted"/>
<dbReference type="PROSITE" id="PS51257">
    <property type="entry name" value="PROKAR_LIPOPROTEIN"/>
    <property type="match status" value="1"/>
</dbReference>
<reference evidence="3 4" key="1">
    <citation type="submission" date="2019-11" db="EMBL/GenBank/DDBJ databases">
        <authorList>
            <person name="Holert J."/>
        </authorList>
    </citation>
    <scope>NUCLEOTIDE SEQUENCE [LARGE SCALE GENOMIC DNA]</scope>
    <source>
        <strain evidence="3">SB11_3</strain>
    </source>
</reference>
<evidence type="ECO:0000313" key="4">
    <source>
        <dbReference type="Proteomes" id="UP000441399"/>
    </source>
</evidence>
<protein>
    <recommendedName>
        <fullName evidence="2">Spondin domain-containing protein</fullName>
    </recommendedName>
</protein>